<feature type="domain" description="HTH iclR-type" evidence="4">
    <location>
        <begin position="31"/>
        <end position="93"/>
    </location>
</feature>
<proteinExistence type="predicted"/>
<keyword evidence="3" id="KW-0804">Transcription</keyword>
<dbReference type="Gene3D" id="1.10.10.10">
    <property type="entry name" value="Winged helix-like DNA-binding domain superfamily/Winged helix DNA-binding domain"/>
    <property type="match status" value="1"/>
</dbReference>
<dbReference type="InterPro" id="IPR029016">
    <property type="entry name" value="GAF-like_dom_sf"/>
</dbReference>
<gene>
    <name evidence="6" type="ORF">Q9295_02400</name>
</gene>
<dbReference type="SUPFAM" id="SSF55781">
    <property type="entry name" value="GAF domain-like"/>
    <property type="match status" value="1"/>
</dbReference>
<dbReference type="InterPro" id="IPR005471">
    <property type="entry name" value="Tscrpt_reg_IclR_N"/>
</dbReference>
<accession>A0ABU0VU02</accession>
<evidence type="ECO:0000256" key="2">
    <source>
        <dbReference type="ARBA" id="ARBA00023125"/>
    </source>
</evidence>
<dbReference type="Pfam" id="PF09339">
    <property type="entry name" value="HTH_IclR"/>
    <property type="match status" value="1"/>
</dbReference>
<dbReference type="InterPro" id="IPR036390">
    <property type="entry name" value="WH_DNA-bd_sf"/>
</dbReference>
<evidence type="ECO:0000256" key="3">
    <source>
        <dbReference type="ARBA" id="ARBA00023163"/>
    </source>
</evidence>
<organism evidence="6 7">
    <name type="scientific">Pseudogemmobacter lacusdianii</name>
    <dbReference type="NCBI Taxonomy" id="3069608"/>
    <lineage>
        <taxon>Bacteria</taxon>
        <taxon>Pseudomonadati</taxon>
        <taxon>Pseudomonadota</taxon>
        <taxon>Alphaproteobacteria</taxon>
        <taxon>Rhodobacterales</taxon>
        <taxon>Paracoccaceae</taxon>
        <taxon>Pseudogemmobacter</taxon>
    </lineage>
</organism>
<dbReference type="SMART" id="SM00346">
    <property type="entry name" value="HTH_ICLR"/>
    <property type="match status" value="1"/>
</dbReference>
<dbReference type="PANTHER" id="PTHR30136:SF8">
    <property type="entry name" value="TRANSCRIPTIONAL REGULATORY PROTEIN"/>
    <property type="match status" value="1"/>
</dbReference>
<dbReference type="RefSeq" id="WP_306678905.1">
    <property type="nucleotide sequence ID" value="NZ_JAVDBT010000002.1"/>
</dbReference>
<dbReference type="Pfam" id="PF01614">
    <property type="entry name" value="IclR_C"/>
    <property type="match status" value="1"/>
</dbReference>
<evidence type="ECO:0000313" key="6">
    <source>
        <dbReference type="EMBL" id="MDQ2065212.1"/>
    </source>
</evidence>
<keyword evidence="1" id="KW-0805">Transcription regulation</keyword>
<name>A0ABU0VU02_9RHOB</name>
<evidence type="ECO:0000259" key="4">
    <source>
        <dbReference type="PROSITE" id="PS51077"/>
    </source>
</evidence>
<feature type="domain" description="IclR-ED" evidence="5">
    <location>
        <begin position="94"/>
        <end position="278"/>
    </location>
</feature>
<dbReference type="PROSITE" id="PS51078">
    <property type="entry name" value="ICLR_ED"/>
    <property type="match status" value="1"/>
</dbReference>
<keyword evidence="2" id="KW-0238">DNA-binding</keyword>
<dbReference type="Gene3D" id="3.30.450.40">
    <property type="match status" value="1"/>
</dbReference>
<dbReference type="InterPro" id="IPR014757">
    <property type="entry name" value="Tscrpt_reg_IclR_C"/>
</dbReference>
<reference evidence="6 7" key="1">
    <citation type="submission" date="2023-08" db="EMBL/GenBank/DDBJ databases">
        <title>Characterization of two Paracoccaceae strains isolated from Phycosphere and proposal of Xinfangfangia lacusdiani sp. nov.</title>
        <authorList>
            <person name="Deng Y."/>
            <person name="Zhang Y.Q."/>
        </authorList>
    </citation>
    <scope>NUCLEOTIDE SEQUENCE [LARGE SCALE GENOMIC DNA]</scope>
    <source>
        <strain evidence="6 7">CPCC 101601</strain>
    </source>
</reference>
<comment type="caution">
    <text evidence="6">The sequence shown here is derived from an EMBL/GenBank/DDBJ whole genome shotgun (WGS) entry which is preliminary data.</text>
</comment>
<dbReference type="Proteomes" id="UP001239680">
    <property type="component" value="Unassembled WGS sequence"/>
</dbReference>
<dbReference type="InterPro" id="IPR050707">
    <property type="entry name" value="HTH_MetabolicPath_Reg"/>
</dbReference>
<dbReference type="EMBL" id="JAVDBT010000002">
    <property type="protein sequence ID" value="MDQ2065212.1"/>
    <property type="molecule type" value="Genomic_DNA"/>
</dbReference>
<dbReference type="InterPro" id="IPR036388">
    <property type="entry name" value="WH-like_DNA-bd_sf"/>
</dbReference>
<dbReference type="PANTHER" id="PTHR30136">
    <property type="entry name" value="HELIX-TURN-HELIX TRANSCRIPTIONAL REGULATOR, ICLR FAMILY"/>
    <property type="match status" value="1"/>
</dbReference>
<protein>
    <submittedName>
        <fullName evidence="6">IclR family transcriptional regulator</fullName>
    </submittedName>
</protein>
<evidence type="ECO:0000313" key="7">
    <source>
        <dbReference type="Proteomes" id="UP001239680"/>
    </source>
</evidence>
<keyword evidence="7" id="KW-1185">Reference proteome</keyword>
<sequence>MTAPSEKRQKPRLRKTSELDTILPRNTTRGVQSIEIGGKLLAALAEASGPMMLKDLAQLADMPPAQAHAYLVSYRRIGLVEQDETSGRYQPGGFALDLAIGRMSGVNAELFATEFAQELSQRLGLSLVLASWGPVGPVVTSMVEGAQQIHMNSRAGSIYSISGTATGQLFAAYLPIDRVQEALRLQSLADLRNAIVGKPRPMPAEDLAQIRAQGFATLIPPTVPGVMAISAPVFDEGGQIRLALTLICSEEQLDSAGWAQQLPQLIAAARHLSQQLGHQPAR</sequence>
<dbReference type="PROSITE" id="PS51077">
    <property type="entry name" value="HTH_ICLR"/>
    <property type="match status" value="1"/>
</dbReference>
<dbReference type="SUPFAM" id="SSF46785">
    <property type="entry name" value="Winged helix' DNA-binding domain"/>
    <property type="match status" value="1"/>
</dbReference>
<evidence type="ECO:0000256" key="1">
    <source>
        <dbReference type="ARBA" id="ARBA00023015"/>
    </source>
</evidence>
<evidence type="ECO:0000259" key="5">
    <source>
        <dbReference type="PROSITE" id="PS51078"/>
    </source>
</evidence>